<dbReference type="EMBL" id="OCYT01000086">
    <property type="protein sequence ID" value="SON79388.1"/>
    <property type="molecule type" value="Genomic_DNA"/>
</dbReference>
<dbReference type="EMBL" id="OCYS01000079">
    <property type="protein sequence ID" value="SON86354.1"/>
    <property type="molecule type" value="Genomic_DNA"/>
</dbReference>
<gene>
    <name evidence="2" type="ORF">XAP6984_310037</name>
    <name evidence="3" type="ORF">XAP7430_260035</name>
</gene>
<keyword evidence="5" id="KW-1185">Reference proteome</keyword>
<dbReference type="Proteomes" id="UP000234166">
    <property type="component" value="Unassembled WGS sequence"/>
</dbReference>
<proteinExistence type="predicted"/>
<evidence type="ECO:0000313" key="3">
    <source>
        <dbReference type="EMBL" id="SON86354.1"/>
    </source>
</evidence>
<evidence type="ECO:0000256" key="1">
    <source>
        <dbReference type="SAM" id="MobiDB-lite"/>
    </source>
</evidence>
<comment type="caution">
    <text evidence="3">The sequence shown here is derived from an EMBL/GenBank/DDBJ whole genome shotgun (WGS) entry which is preliminary data.</text>
</comment>
<dbReference type="Proteomes" id="UP000234181">
    <property type="component" value="Unassembled WGS sequence"/>
</dbReference>
<reference evidence="4 5" key="1">
    <citation type="submission" date="2017-10" db="EMBL/GenBank/DDBJ databases">
        <authorList>
            <person name="Regsiter A."/>
            <person name="William W."/>
        </authorList>
    </citation>
    <scope>NUCLEOTIDE SEQUENCE [LARGE SCALE GENOMIC DNA]</scope>
    <source>
        <strain evidence="2 5">CFBP6984</strain>
        <strain evidence="3 4">CFBP7430</strain>
    </source>
</reference>
<evidence type="ECO:0000313" key="5">
    <source>
        <dbReference type="Proteomes" id="UP000234181"/>
    </source>
</evidence>
<evidence type="ECO:0000313" key="2">
    <source>
        <dbReference type="EMBL" id="SON79388.1"/>
    </source>
</evidence>
<dbReference type="AlphaFoldDB" id="A0AB38DYP4"/>
<name>A0AB38DYP4_XANCH</name>
<sequence>MQALEGRGQVARRQLAAMTGRLPGSLSARMPMGAGAPGASRRKRLHPSLNHHERYPRR</sequence>
<feature type="compositionally biased region" description="Low complexity" evidence="1">
    <location>
        <begin position="27"/>
        <end position="39"/>
    </location>
</feature>
<organism evidence="3 4">
    <name type="scientific">Xanthomonas campestris pv. phaseoli</name>
    <dbReference type="NCBI Taxonomy" id="317013"/>
    <lineage>
        <taxon>Bacteria</taxon>
        <taxon>Pseudomonadati</taxon>
        <taxon>Pseudomonadota</taxon>
        <taxon>Gammaproteobacteria</taxon>
        <taxon>Lysobacterales</taxon>
        <taxon>Lysobacteraceae</taxon>
        <taxon>Xanthomonas</taxon>
    </lineage>
</organism>
<feature type="region of interest" description="Disordered" evidence="1">
    <location>
        <begin position="21"/>
        <end position="58"/>
    </location>
</feature>
<protein>
    <submittedName>
        <fullName evidence="3">Uncharacterized protein</fullName>
    </submittedName>
</protein>
<accession>A0AB38DYP4</accession>
<evidence type="ECO:0000313" key="4">
    <source>
        <dbReference type="Proteomes" id="UP000234166"/>
    </source>
</evidence>